<dbReference type="GO" id="GO:0015159">
    <property type="term" value="F:polysaccharide transmembrane transporter activity"/>
    <property type="evidence" value="ECO:0007669"/>
    <property type="project" value="InterPro"/>
</dbReference>
<evidence type="ECO:0000259" key="3">
    <source>
        <dbReference type="Pfam" id="PF02563"/>
    </source>
</evidence>
<dbReference type="PANTHER" id="PTHR33619:SF3">
    <property type="entry name" value="POLYSACCHARIDE EXPORT PROTEIN GFCE-RELATED"/>
    <property type="match status" value="1"/>
</dbReference>
<dbReference type="InterPro" id="IPR019554">
    <property type="entry name" value="Soluble_ligand-bd"/>
</dbReference>
<evidence type="ECO:0000256" key="1">
    <source>
        <dbReference type="ARBA" id="ARBA00022729"/>
    </source>
</evidence>
<feature type="signal peptide" evidence="2">
    <location>
        <begin position="1"/>
        <end position="23"/>
    </location>
</feature>
<keyword evidence="1 2" id="KW-0732">Signal</keyword>
<accession>A0A1G7JW23</accession>
<dbReference type="PANTHER" id="PTHR33619">
    <property type="entry name" value="POLYSACCHARIDE EXPORT PROTEIN GFCE-RELATED"/>
    <property type="match status" value="1"/>
</dbReference>
<name>A0A1G7JW23_9BACT</name>
<gene>
    <name evidence="5" type="ORF">SAMN05444167_1964</name>
</gene>
<sequence>MKKFYNFILLVSLLLSGTSWCHAQYTGVAATTAPGLNVRHPLTTDQAILFPPQQDMRILPNDVVVISIFGVTPAFTDTERVALDGTIHLPLAGIVSIGGLTSTAAEQKIAGVMEDQGLFHDAQVNLVISDMPDHVVTLVGAMGKTLPVVGQRRLLDVLSAAGGLPETASTVIKIDRLGLAEPIYVDLGNDPSTSIAANVPIFSGDVITTGNVGAVYIVGAVSSAGTHVLPGSRPMTVSMAIASAGGTTEVAKRDSSILVRITGNTRSVVPLRLKDIQEGKAADPVLQADDIILVPTSTLRSIFRFSNATAIVSLAVSMAALLR</sequence>
<keyword evidence="6" id="KW-1185">Reference proteome</keyword>
<dbReference type="Pfam" id="PF02563">
    <property type="entry name" value="Poly_export"/>
    <property type="match status" value="1"/>
</dbReference>
<evidence type="ECO:0000313" key="6">
    <source>
        <dbReference type="Proteomes" id="UP000182427"/>
    </source>
</evidence>
<feature type="domain" description="Polysaccharide export protein N-terminal" evidence="3">
    <location>
        <begin position="52"/>
        <end position="128"/>
    </location>
</feature>
<evidence type="ECO:0000256" key="2">
    <source>
        <dbReference type="SAM" id="SignalP"/>
    </source>
</evidence>
<evidence type="ECO:0000259" key="4">
    <source>
        <dbReference type="Pfam" id="PF10531"/>
    </source>
</evidence>
<feature type="domain" description="Soluble ligand binding" evidence="4">
    <location>
        <begin position="215"/>
        <end position="263"/>
    </location>
</feature>
<dbReference type="Proteomes" id="UP000182427">
    <property type="component" value="Chromosome I"/>
</dbReference>
<dbReference type="RefSeq" id="WP_172838214.1">
    <property type="nucleotide sequence ID" value="NZ_LT629690.1"/>
</dbReference>
<reference evidence="5 6" key="1">
    <citation type="submission" date="2016-10" db="EMBL/GenBank/DDBJ databases">
        <authorList>
            <person name="de Groot N.N."/>
        </authorList>
    </citation>
    <scope>NUCLEOTIDE SEQUENCE [LARGE SCALE GENOMIC DNA]</scope>
    <source>
        <strain evidence="5 6">GAS232</strain>
    </source>
</reference>
<organism evidence="5 6">
    <name type="scientific">Terriglobus roseus</name>
    <dbReference type="NCBI Taxonomy" id="392734"/>
    <lineage>
        <taxon>Bacteria</taxon>
        <taxon>Pseudomonadati</taxon>
        <taxon>Acidobacteriota</taxon>
        <taxon>Terriglobia</taxon>
        <taxon>Terriglobales</taxon>
        <taxon>Acidobacteriaceae</taxon>
        <taxon>Terriglobus</taxon>
    </lineage>
</organism>
<dbReference type="Gene3D" id="3.10.560.10">
    <property type="entry name" value="Outer membrane lipoprotein wza domain like"/>
    <property type="match status" value="1"/>
</dbReference>
<dbReference type="Gene3D" id="3.30.1950.10">
    <property type="entry name" value="wza like domain"/>
    <property type="match status" value="1"/>
</dbReference>
<protein>
    <submittedName>
        <fullName evidence="5">Polysaccharide export outer membrane protein</fullName>
    </submittedName>
</protein>
<dbReference type="EMBL" id="LT629690">
    <property type="protein sequence ID" value="SDF29015.1"/>
    <property type="molecule type" value="Genomic_DNA"/>
</dbReference>
<dbReference type="InterPro" id="IPR003715">
    <property type="entry name" value="Poly_export_N"/>
</dbReference>
<feature type="chain" id="PRO_5009241563" evidence="2">
    <location>
        <begin position="24"/>
        <end position="323"/>
    </location>
</feature>
<proteinExistence type="predicted"/>
<dbReference type="Pfam" id="PF10531">
    <property type="entry name" value="SLBB"/>
    <property type="match status" value="1"/>
</dbReference>
<evidence type="ECO:0000313" key="5">
    <source>
        <dbReference type="EMBL" id="SDF29015.1"/>
    </source>
</evidence>
<dbReference type="InterPro" id="IPR049712">
    <property type="entry name" value="Poly_export"/>
</dbReference>
<dbReference type="AlphaFoldDB" id="A0A1G7JW23"/>